<name>A0ACB7ZBA6_9ERIC</name>
<evidence type="ECO:0000313" key="2">
    <source>
        <dbReference type="Proteomes" id="UP000828048"/>
    </source>
</evidence>
<evidence type="ECO:0000313" key="1">
    <source>
        <dbReference type="EMBL" id="KAH7862698.1"/>
    </source>
</evidence>
<organism evidence="1 2">
    <name type="scientific">Vaccinium darrowii</name>
    <dbReference type="NCBI Taxonomy" id="229202"/>
    <lineage>
        <taxon>Eukaryota</taxon>
        <taxon>Viridiplantae</taxon>
        <taxon>Streptophyta</taxon>
        <taxon>Embryophyta</taxon>
        <taxon>Tracheophyta</taxon>
        <taxon>Spermatophyta</taxon>
        <taxon>Magnoliopsida</taxon>
        <taxon>eudicotyledons</taxon>
        <taxon>Gunneridae</taxon>
        <taxon>Pentapetalae</taxon>
        <taxon>asterids</taxon>
        <taxon>Ericales</taxon>
        <taxon>Ericaceae</taxon>
        <taxon>Vaccinioideae</taxon>
        <taxon>Vaccinieae</taxon>
        <taxon>Vaccinium</taxon>
    </lineage>
</organism>
<reference evidence="1 2" key="1">
    <citation type="journal article" date="2021" name="Hortic Res">
        <title>High-quality reference genome and annotation aids understanding of berry development for evergreen blueberry (Vaccinium darrowii).</title>
        <authorList>
            <person name="Yu J."/>
            <person name="Hulse-Kemp A.M."/>
            <person name="Babiker E."/>
            <person name="Staton M."/>
        </authorList>
    </citation>
    <scope>NUCLEOTIDE SEQUENCE [LARGE SCALE GENOMIC DNA]</scope>
    <source>
        <strain evidence="2">cv. NJ 8807/NJ 8810</strain>
        <tissue evidence="1">Young leaf</tissue>
    </source>
</reference>
<sequence length="110" mass="12035">MWQRSTVVATFSAAGWFRSCEDDGDGNGYFVSTVRVLLNIQQIKKAYKILSSSNGGGGQRSTGIKDARPNSTTLQFGEVIFQREVTRKATSDTSYKMLEGNLSGAILCEE</sequence>
<gene>
    <name evidence="1" type="ORF">Vadar_008341</name>
</gene>
<comment type="caution">
    <text evidence="1">The sequence shown here is derived from an EMBL/GenBank/DDBJ whole genome shotgun (WGS) entry which is preliminary data.</text>
</comment>
<keyword evidence="2" id="KW-1185">Reference proteome</keyword>
<accession>A0ACB7ZBA6</accession>
<proteinExistence type="predicted"/>
<protein>
    <submittedName>
        <fullName evidence="1">Uncharacterized protein</fullName>
    </submittedName>
</protein>
<dbReference type="EMBL" id="CM037162">
    <property type="protein sequence ID" value="KAH7862698.1"/>
    <property type="molecule type" value="Genomic_DNA"/>
</dbReference>
<dbReference type="Proteomes" id="UP000828048">
    <property type="component" value="Chromosome 12"/>
</dbReference>